<feature type="region of interest" description="Disordered" evidence="1">
    <location>
        <begin position="320"/>
        <end position="340"/>
    </location>
</feature>
<name>A0ABQ7NJX6_BRACM</name>
<accession>A0ABQ7NJX6</accession>
<gene>
    <name evidence="2" type="primary">A02g509150.1_BraROA</name>
    <name evidence="2" type="ORF">IGI04_007392</name>
</gene>
<feature type="region of interest" description="Disordered" evidence="1">
    <location>
        <begin position="776"/>
        <end position="803"/>
    </location>
</feature>
<evidence type="ECO:0000313" key="3">
    <source>
        <dbReference type="Proteomes" id="UP000823674"/>
    </source>
</evidence>
<sequence>MSTNDADNVQTPLNGGSGTDLHTPVADVSAANAQANAATLEKFKKMFATYEKRSEEQDKLVNTLTKQVETLTARTQAIRPRGTTKIHGKRLDFATPLDRAGLARERPSGQNPSEKSPVEKGNPENLPSPAKDSEDNEAEHIDLDPSDVSNDTDEDVDRHPRRTRSRSAREGSPFEKPMTEEEEVAYWNEQEELAERQTELTRIRIKAGPRATHGLAIKGMTKTPSASSTNPEDTPRPIAKSWEQDWPRSYSLESFWNAPGEDKVKSSINANAADVEARHKSEAHATTQPEHPENSTTTRIYFNPTQENSKQNIYHINNPRKAARDSKPPTASPVKVPGQRSAERIRGTIHFLATIGKPGRNLLGIRGNRDGIPEPLNLLVNRRDKRLSMGTFTHPTLHQAHFLFKHIVIGSRPPKTSDRTAALAKVTHRCKGILEVPILNLELRCTSLHHLDDFSFASPLRFTNSPRMITSKLRLSLQHLALHASEIPLRFLRFEAVDHGFSMARLNGRAQQAQALQNRLASSIRTKKKNFFHELKFEINFLTTDINFRGTNLCLSVPLTNAEWQGVSTDLSQLRNDPTLGREFRVWGTIGDNALRTPHSKEPGTPQHPGCGRTIASSRETRQILRCMILTGWGANCWGQKRLRRNYHPKILGDRISERDKVFLWDSNRTNQARSPRIHAVRSLCSNQTRAKLGRYVATELSQARSLRSDRAIVPLGRYVATERSSRSRPSYVATGLEPKFGRCVAIEPFRTSIRHQSLHSRQTFECYLPKTVASSVHKPRKTRSKRVESEDGPKGPKTRLEAHPTIFPNQKPVNHSMVHAWPTRKDKCQVSADKYGTATQLGLAVLGLLELGISPTALEPRLIPCCNAHTQIQNKIYFALFSISYFYRCYSRISGSSGKLGSMSLDGSQWCRPMSMNSHRSTDHDEDRWMDYSSHRSTSSANSTECNTVQILTHEEFAAKHPHPPSPFYEKSIDRLTQPSIDRVSPTSIAPLTYRVRLPSIDNDYINALRPPPKPLANPPEPTPNPLNSSTEPVQEEQESEGRRLRKRKEKIPKNLKREANDKEMDGFTKRVLRIPIEKPFDEAYFTYRLWMFFRETKVTEEDIRRMFHQVRGKMKHRITLTKKSDPGKFAIPCIVKGVEFPHSMCDTGASRKVINSMDYGKELGFIGACHCGAEYESEYETEYSESIDTPTFPSIDSNVPMVIDDHNNTSLDVMHPLDHFASPNHCYQYFAFQPPTRRGHDDYSIGSWADSGFHESFAVETVITSPHEEHTEDLTHFYPCILELKGHFTRADHLEVDERKNNRSMRISADDRYQEMPRQMKINIDRCTQNIYCKCFDGRESFLSRPSFVTTFIGERRSLAWLEPVDRCPQLTIDRCWQKCIGRRLNRLSIDTLLCLHLTSETQDLDPDGYARAIDGCKLNVSRKDIADILQTANGAENLFVHQCNIPKYQHKDTKEFYDTSGGIDKSFKQRSRHPTRPSIDVDVPTSVDRRPEFGRRAFDFYGTRKFYSEEKNDTKDTKVDQPEPKLTSNTKLDTTACLGAWYTWIGFFKQVWKDICQKEVNMTWWQPSLRLDSWKPLQSWSMILQI</sequence>
<feature type="region of interest" description="Disordered" evidence="1">
    <location>
        <begin position="1469"/>
        <end position="1489"/>
    </location>
</feature>
<feature type="compositionally biased region" description="Basic and acidic residues" evidence="1">
    <location>
        <begin position="786"/>
        <end position="803"/>
    </location>
</feature>
<feature type="compositionally biased region" description="Basic and acidic residues" evidence="1">
    <location>
        <begin position="167"/>
        <end position="179"/>
    </location>
</feature>
<organism evidence="2 3">
    <name type="scientific">Brassica rapa subsp. trilocularis</name>
    <dbReference type="NCBI Taxonomy" id="1813537"/>
    <lineage>
        <taxon>Eukaryota</taxon>
        <taxon>Viridiplantae</taxon>
        <taxon>Streptophyta</taxon>
        <taxon>Embryophyta</taxon>
        <taxon>Tracheophyta</taxon>
        <taxon>Spermatophyta</taxon>
        <taxon>Magnoliopsida</taxon>
        <taxon>eudicotyledons</taxon>
        <taxon>Gunneridae</taxon>
        <taxon>Pentapetalae</taxon>
        <taxon>rosids</taxon>
        <taxon>malvids</taxon>
        <taxon>Brassicales</taxon>
        <taxon>Brassicaceae</taxon>
        <taxon>Brassiceae</taxon>
        <taxon>Brassica</taxon>
    </lineage>
</organism>
<keyword evidence="3" id="KW-1185">Reference proteome</keyword>
<feature type="region of interest" description="Disordered" evidence="1">
    <location>
        <begin position="204"/>
        <end position="242"/>
    </location>
</feature>
<evidence type="ECO:0000313" key="2">
    <source>
        <dbReference type="EMBL" id="KAG5411073.1"/>
    </source>
</evidence>
<dbReference type="Proteomes" id="UP000823674">
    <property type="component" value="Chromosome A02"/>
</dbReference>
<feature type="compositionally biased region" description="Polar residues" evidence="1">
    <location>
        <begin position="1"/>
        <end position="14"/>
    </location>
</feature>
<feature type="region of interest" description="Disordered" evidence="1">
    <location>
        <begin position="595"/>
        <end position="614"/>
    </location>
</feature>
<evidence type="ECO:0000256" key="1">
    <source>
        <dbReference type="SAM" id="MobiDB-lite"/>
    </source>
</evidence>
<comment type="caution">
    <text evidence="2">The sequence shown here is derived from an EMBL/GenBank/DDBJ whole genome shotgun (WGS) entry which is preliminary data.</text>
</comment>
<feature type="region of interest" description="Disordered" evidence="1">
    <location>
        <begin position="275"/>
        <end position="298"/>
    </location>
</feature>
<feature type="region of interest" description="Disordered" evidence="1">
    <location>
        <begin position="1"/>
        <end position="27"/>
    </location>
</feature>
<dbReference type="EMBL" id="JADBGQ010000002">
    <property type="protein sequence ID" value="KAG5411073.1"/>
    <property type="molecule type" value="Genomic_DNA"/>
</dbReference>
<feature type="compositionally biased region" description="Polar residues" evidence="1">
    <location>
        <begin position="284"/>
        <end position="298"/>
    </location>
</feature>
<feature type="region of interest" description="Disordered" evidence="1">
    <location>
        <begin position="74"/>
        <end position="183"/>
    </location>
</feature>
<feature type="region of interest" description="Disordered" evidence="1">
    <location>
        <begin position="1006"/>
        <end position="1063"/>
    </location>
</feature>
<proteinExistence type="predicted"/>
<feature type="compositionally biased region" description="Polar residues" evidence="1">
    <location>
        <begin position="222"/>
        <end position="232"/>
    </location>
</feature>
<reference evidence="2 3" key="1">
    <citation type="submission" date="2021-03" db="EMBL/GenBank/DDBJ databases">
        <authorList>
            <person name="King G.J."/>
            <person name="Bancroft I."/>
            <person name="Baten A."/>
            <person name="Bloomfield J."/>
            <person name="Borpatragohain P."/>
            <person name="He Z."/>
            <person name="Irish N."/>
            <person name="Irwin J."/>
            <person name="Liu K."/>
            <person name="Mauleon R.P."/>
            <person name="Moore J."/>
            <person name="Morris R."/>
            <person name="Ostergaard L."/>
            <person name="Wang B."/>
            <person name="Wells R."/>
        </authorList>
    </citation>
    <scope>NUCLEOTIDE SEQUENCE [LARGE SCALE GENOMIC DNA]</scope>
    <source>
        <strain evidence="2">R-o-18</strain>
        <tissue evidence="2">Leaf</tissue>
    </source>
</reference>
<feature type="compositionally biased region" description="Pro residues" evidence="1">
    <location>
        <begin position="1011"/>
        <end position="1026"/>
    </location>
</feature>
<protein>
    <submittedName>
        <fullName evidence="2">Uncharacterized protein</fullName>
    </submittedName>
</protein>
<feature type="compositionally biased region" description="Basic and acidic residues" evidence="1">
    <location>
        <begin position="1053"/>
        <end position="1063"/>
    </location>
</feature>